<keyword evidence="12" id="KW-0472">Membrane</keyword>
<dbReference type="SMART" id="SM00387">
    <property type="entry name" value="HATPase_c"/>
    <property type="match status" value="1"/>
</dbReference>
<evidence type="ECO:0000256" key="8">
    <source>
        <dbReference type="ARBA" id="ARBA00023012"/>
    </source>
</evidence>
<dbReference type="SUPFAM" id="SSF52172">
    <property type="entry name" value="CheY-like"/>
    <property type="match status" value="1"/>
</dbReference>
<dbReference type="FunFam" id="3.30.565.10:FF:000010">
    <property type="entry name" value="Sensor histidine kinase RcsC"/>
    <property type="match status" value="1"/>
</dbReference>
<evidence type="ECO:0000259" key="14">
    <source>
        <dbReference type="PROSITE" id="PS50110"/>
    </source>
</evidence>
<comment type="caution">
    <text evidence="15">The sequence shown here is derived from an EMBL/GenBank/DDBJ whole genome shotgun (WGS) entry which is preliminary data.</text>
</comment>
<evidence type="ECO:0000256" key="12">
    <source>
        <dbReference type="SAM" id="Phobius"/>
    </source>
</evidence>
<dbReference type="SMART" id="SM00448">
    <property type="entry name" value="REC"/>
    <property type="match status" value="1"/>
</dbReference>
<comment type="similarity">
    <text evidence="2">In the N-terminal section; belongs to the phytochrome family.</text>
</comment>
<dbReference type="InterPro" id="IPR001638">
    <property type="entry name" value="Solute-binding_3/MltF_N"/>
</dbReference>
<evidence type="ECO:0000256" key="9">
    <source>
        <dbReference type="ARBA" id="ARBA00024867"/>
    </source>
</evidence>
<keyword evidence="5 11" id="KW-0597">Phosphoprotein</keyword>
<reference evidence="15 17" key="1">
    <citation type="submission" date="2007-08" db="EMBL/GenBank/DDBJ databases">
        <title>Draft genome sequence of Clostridium leptum (DSM 753).</title>
        <authorList>
            <person name="Sudarsanam P."/>
            <person name="Ley R."/>
            <person name="Guruge J."/>
            <person name="Turnbaugh P.J."/>
            <person name="Mahowald M."/>
            <person name="Liep D."/>
            <person name="Gordon J."/>
        </authorList>
    </citation>
    <scope>NUCLEOTIDE SEQUENCE [LARGE SCALE GENOMIC DNA]</scope>
    <source>
        <strain evidence="15 17">DSM 753</strain>
    </source>
</reference>
<dbReference type="SUPFAM" id="SSF47384">
    <property type="entry name" value="Homodimeric domain of signal transducing histidine kinase"/>
    <property type="match status" value="1"/>
</dbReference>
<dbReference type="OrthoDB" id="9810305at2"/>
<dbReference type="PROSITE" id="PS50110">
    <property type="entry name" value="RESPONSE_REGULATORY"/>
    <property type="match status" value="1"/>
</dbReference>
<dbReference type="eggNOG" id="COG0834">
    <property type="taxonomic scope" value="Bacteria"/>
</dbReference>
<evidence type="ECO:0000313" key="16">
    <source>
        <dbReference type="EMBL" id="PEQ25862.1"/>
    </source>
</evidence>
<proteinExistence type="inferred from homology"/>
<comment type="catalytic activity">
    <reaction evidence="1">
        <text>ATP + protein L-histidine = ADP + protein N-phospho-L-histidine.</text>
        <dbReference type="EC" id="2.7.13.3"/>
    </reaction>
</comment>
<dbReference type="InterPro" id="IPR005467">
    <property type="entry name" value="His_kinase_dom"/>
</dbReference>
<dbReference type="CDD" id="cd17546">
    <property type="entry name" value="REC_hyHK_CKI1_RcsC-like"/>
    <property type="match status" value="1"/>
</dbReference>
<dbReference type="InterPro" id="IPR003661">
    <property type="entry name" value="HisK_dim/P_dom"/>
</dbReference>
<dbReference type="eggNOG" id="COG0642">
    <property type="taxonomic scope" value="Bacteria"/>
</dbReference>
<dbReference type="SUPFAM" id="SSF53850">
    <property type="entry name" value="Periplasmic binding protein-like II"/>
    <property type="match status" value="2"/>
</dbReference>
<dbReference type="Proteomes" id="UP000220611">
    <property type="component" value="Unassembled WGS sequence"/>
</dbReference>
<dbReference type="PANTHER" id="PTHR43047:SF72">
    <property type="entry name" value="OSMOSENSING HISTIDINE PROTEIN KINASE SLN1"/>
    <property type="match status" value="1"/>
</dbReference>
<evidence type="ECO:0000256" key="11">
    <source>
        <dbReference type="PROSITE-ProRule" id="PRU00169"/>
    </source>
</evidence>
<dbReference type="InterPro" id="IPR036097">
    <property type="entry name" value="HisK_dim/P_sf"/>
</dbReference>
<evidence type="ECO:0000256" key="3">
    <source>
        <dbReference type="ARBA" id="ARBA00012438"/>
    </source>
</evidence>
<dbReference type="EMBL" id="ABCB02000020">
    <property type="protein sequence ID" value="EDO60206.1"/>
    <property type="molecule type" value="Genomic_DNA"/>
</dbReference>
<keyword evidence="18" id="KW-1185">Reference proteome</keyword>
<reference evidence="15 17" key="2">
    <citation type="submission" date="2007-08" db="EMBL/GenBank/DDBJ databases">
        <authorList>
            <person name="Fulton L."/>
            <person name="Clifton S."/>
            <person name="Fulton B."/>
            <person name="Xu J."/>
            <person name="Minx P."/>
            <person name="Pepin K.H."/>
            <person name="Johnson M."/>
            <person name="Thiruvilangam P."/>
            <person name="Bhonagiri V."/>
            <person name="Nash W.E."/>
            <person name="Wang C."/>
            <person name="Mardis E.R."/>
            <person name="Wilson R.K."/>
        </authorList>
    </citation>
    <scope>NUCLEOTIDE SEQUENCE [LARGE SCALE GENOMIC DNA]</scope>
    <source>
        <strain evidence="15 17">DSM 753</strain>
    </source>
</reference>
<dbReference type="Proteomes" id="UP000003490">
    <property type="component" value="Unassembled WGS sequence"/>
</dbReference>
<accession>A7VWQ9</accession>
<dbReference type="SUPFAM" id="SSF55874">
    <property type="entry name" value="ATPase domain of HSP90 chaperone/DNA topoisomerase II/histidine kinase"/>
    <property type="match status" value="1"/>
</dbReference>
<dbReference type="GO" id="GO:0005886">
    <property type="term" value="C:plasma membrane"/>
    <property type="evidence" value="ECO:0007669"/>
    <property type="project" value="TreeGrafter"/>
</dbReference>
<feature type="domain" description="Histidine kinase" evidence="13">
    <location>
        <begin position="577"/>
        <end position="798"/>
    </location>
</feature>
<evidence type="ECO:0000256" key="1">
    <source>
        <dbReference type="ARBA" id="ARBA00000085"/>
    </source>
</evidence>
<feature type="modified residue" description="4-aspartylphosphate" evidence="11">
    <location>
        <position position="872"/>
    </location>
</feature>
<keyword evidence="12" id="KW-0812">Transmembrane</keyword>
<evidence type="ECO:0000313" key="15">
    <source>
        <dbReference type="EMBL" id="EDO60206.1"/>
    </source>
</evidence>
<reference evidence="16 18" key="3">
    <citation type="submission" date="2017-07" db="EMBL/GenBank/DDBJ databases">
        <title>Prevalence of linear plasmids in Cutibacterium (Propionibacterium) acnes isolates obtained from prostatic tissue.</title>
        <authorList>
            <person name="Davidsson S."/>
            <person name="Carlsson J."/>
            <person name="Molling P."/>
            <person name="Andren O."/>
            <person name="Andersson S.-O."/>
            <person name="Brzuszkiewicz E."/>
            <person name="Poehlein A."/>
            <person name="Al-Zeer M."/>
            <person name="Brinkmann V."/>
            <person name="Scavenius C."/>
            <person name="Nazipi S."/>
            <person name="Soderquist B."/>
            <person name="Bruggemann H."/>
        </authorList>
    </citation>
    <scope>NUCLEOTIDE SEQUENCE [LARGE SCALE GENOMIC DNA]</scope>
    <source>
        <strain evidence="16 18">DSM 753</strain>
    </source>
</reference>
<evidence type="ECO:0000256" key="7">
    <source>
        <dbReference type="ARBA" id="ARBA00022777"/>
    </source>
</evidence>
<sequence>MEPSNLDRKKGVMHMGASGRKIEFCTGFLLAVWLLAAFWGPCVSAEEKNGTVLRVAFPQVEGYTLTDEDGERYGLVVDYLNEIAKYTGWKYEYIDTDNNSVVDNFLEGKFDLMGGTYYSEEFENYFAYPEYNSGYSHLVLLARKEDRSIRNYDLGTLQGKTIGIYENSQESIRRLKEWLEYQELDCELKYYDYEDLQKTGSLYRFLEDGEVDLLVGSNAGKSSDFYVAAEFESQAHYIVAQPGNRKILEELNMALGKIYESDPNFAAKVYEKNFQGLDTGYAGLNHEELDYIKKKGTVTVAVPSDWHPMYCLDNTDYHDGFVPDMLKKVAEFSGLKFTYYTCDTYIDAINMLNQEQADMLGFFAGNDKEAARYGLACTEAYASVASILVRNKNITFPNEELIGGVLEGRDLPDNISAKEVKYYRNATDALAAVNRGEIDFFYGLAAHVENIIRQQNFTNVVQVSLDNDNIDVGFATSSPINSELFSILNKAVNNLTEEEKEAISSLNLISVGETELSLSSLLYANPVMAITLVALFTLFFLVALLLIFRSRLHSAKMKLELEKAEAGSRAKSDFLSRMSHEIRTPMNAIVGLADLTEMIPSLPEKAQINLTKIKTSSRYLLSLINDILDMSRIESGKMELEQNPFSLNVLLCDIESMLTAEAERRELTFRVEKNLQHDVFIGDTVRLRQVILNLLSNAFKFTPSGGTVWLRVTEPSFTETTGNVLVQVIDTGIGISEENQKRIFRSFEQVGPNATKCQGTGLGLAISRNIIKLMGGEILVKSELGKGSEFSFSISMLKGELHELPETKTNAKEISFTGVTILLAEDNDLNAEIAIELLQTQGAEVYRAENGKQALELFRDSPEGTFQVILMDIMMPEMNGLEAASSIRALKHPDAERIPIIAMTANTFKEDVESALNAGMTGFVSKPIDVAYLYQELNSVLSNSKRD</sequence>
<dbReference type="EC" id="2.7.13.3" evidence="3"/>
<evidence type="ECO:0000256" key="2">
    <source>
        <dbReference type="ARBA" id="ARBA00006402"/>
    </source>
</evidence>
<organism evidence="15 17">
    <name type="scientific">[Clostridium] leptum DSM 753</name>
    <dbReference type="NCBI Taxonomy" id="428125"/>
    <lineage>
        <taxon>Bacteria</taxon>
        <taxon>Bacillati</taxon>
        <taxon>Bacillota</taxon>
        <taxon>Clostridia</taxon>
        <taxon>Eubacteriales</taxon>
        <taxon>Oscillospiraceae</taxon>
        <taxon>Oscillospiraceae incertae sedis</taxon>
    </lineage>
</organism>
<evidence type="ECO:0000313" key="17">
    <source>
        <dbReference type="Proteomes" id="UP000003490"/>
    </source>
</evidence>
<dbReference type="AlphaFoldDB" id="A7VWQ9"/>
<comment type="function">
    <text evidence="9">May play the central regulatory role in sporulation. It may be an element of the effector pathway responsible for the activation of sporulation genes in response to nutritional stress. Spo0A may act in concert with spo0H (a sigma factor) to control the expression of some genes that are critical to the sporulation process.</text>
</comment>
<dbReference type="Gene3D" id="3.40.50.2300">
    <property type="match status" value="1"/>
</dbReference>
<dbReference type="Gene3D" id="3.30.565.10">
    <property type="entry name" value="Histidine kinase-like ATPase, C-terminal domain"/>
    <property type="match status" value="1"/>
</dbReference>
<dbReference type="InterPro" id="IPR001789">
    <property type="entry name" value="Sig_transdc_resp-reg_receiver"/>
</dbReference>
<evidence type="ECO:0000256" key="6">
    <source>
        <dbReference type="ARBA" id="ARBA00022679"/>
    </source>
</evidence>
<dbReference type="PROSITE" id="PS50109">
    <property type="entry name" value="HIS_KIN"/>
    <property type="match status" value="1"/>
</dbReference>
<dbReference type="InterPro" id="IPR036890">
    <property type="entry name" value="HATPase_C_sf"/>
</dbReference>
<keyword evidence="12" id="KW-1133">Transmembrane helix</keyword>
<dbReference type="GO" id="GO:0000155">
    <property type="term" value="F:phosphorelay sensor kinase activity"/>
    <property type="evidence" value="ECO:0007669"/>
    <property type="project" value="InterPro"/>
</dbReference>
<dbReference type="InterPro" id="IPR011006">
    <property type="entry name" value="CheY-like_superfamily"/>
</dbReference>
<dbReference type="PANTHER" id="PTHR43047">
    <property type="entry name" value="TWO-COMPONENT HISTIDINE PROTEIN KINASE"/>
    <property type="match status" value="1"/>
</dbReference>
<dbReference type="CDD" id="cd16922">
    <property type="entry name" value="HATPase_EvgS-ArcB-TorS-like"/>
    <property type="match status" value="1"/>
</dbReference>
<keyword evidence="6" id="KW-0808">Transferase</keyword>
<dbReference type="Gene3D" id="1.10.287.130">
    <property type="match status" value="1"/>
</dbReference>
<dbReference type="GO" id="GO:0009927">
    <property type="term" value="F:histidine phosphotransfer kinase activity"/>
    <property type="evidence" value="ECO:0007669"/>
    <property type="project" value="TreeGrafter"/>
</dbReference>
<dbReference type="Pfam" id="PF02518">
    <property type="entry name" value="HATPase_c"/>
    <property type="match status" value="1"/>
</dbReference>
<feature type="transmembrane region" description="Helical" evidence="12">
    <location>
        <begin position="527"/>
        <end position="548"/>
    </location>
</feature>
<dbReference type="SMART" id="SM00388">
    <property type="entry name" value="HisKA"/>
    <property type="match status" value="1"/>
</dbReference>
<dbReference type="Pfam" id="PF00512">
    <property type="entry name" value="HisKA"/>
    <property type="match status" value="1"/>
</dbReference>
<dbReference type="PRINTS" id="PR00344">
    <property type="entry name" value="BCTRLSENSOR"/>
</dbReference>
<name>A7VWQ9_9FIRM</name>
<keyword evidence="8" id="KW-0902">Two-component regulatory system</keyword>
<evidence type="ECO:0000256" key="10">
    <source>
        <dbReference type="ARBA" id="ARBA00074306"/>
    </source>
</evidence>
<gene>
    <name evidence="16" type="ORF">CH238_02395</name>
    <name evidence="15" type="ORF">CLOLEP_03029</name>
</gene>
<dbReference type="InterPro" id="IPR004358">
    <property type="entry name" value="Sig_transdc_His_kin-like_C"/>
</dbReference>
<dbReference type="InterPro" id="IPR003594">
    <property type="entry name" value="HATPase_dom"/>
</dbReference>
<protein>
    <recommendedName>
        <fullName evidence="10">Circadian input-output histidine kinase CikA</fullName>
        <ecNumber evidence="3">2.7.13.3</ecNumber>
    </recommendedName>
    <alternativeName>
        <fullName evidence="4">Stage 0 sporulation protein A homolog</fullName>
    </alternativeName>
</protein>
<dbReference type="CDD" id="cd00082">
    <property type="entry name" value="HisKA"/>
    <property type="match status" value="1"/>
</dbReference>
<dbReference type="Gene3D" id="3.40.190.10">
    <property type="entry name" value="Periplasmic binding protein-like II"/>
    <property type="match status" value="4"/>
</dbReference>
<dbReference type="SMART" id="SM00062">
    <property type="entry name" value="PBPb"/>
    <property type="match status" value="2"/>
</dbReference>
<evidence type="ECO:0000313" key="18">
    <source>
        <dbReference type="Proteomes" id="UP000220611"/>
    </source>
</evidence>
<dbReference type="EMBL" id="NOXF01000001">
    <property type="protein sequence ID" value="PEQ25862.1"/>
    <property type="molecule type" value="Genomic_DNA"/>
</dbReference>
<keyword evidence="7 15" id="KW-0418">Kinase</keyword>
<dbReference type="Pfam" id="PF00497">
    <property type="entry name" value="SBP_bac_3"/>
    <property type="match status" value="2"/>
</dbReference>
<dbReference type="HOGENOM" id="CLU_000445_114_9_9"/>
<evidence type="ECO:0000259" key="13">
    <source>
        <dbReference type="PROSITE" id="PS50109"/>
    </source>
</evidence>
<evidence type="ECO:0000256" key="5">
    <source>
        <dbReference type="ARBA" id="ARBA00022553"/>
    </source>
</evidence>
<feature type="domain" description="Response regulatory" evidence="14">
    <location>
        <begin position="820"/>
        <end position="941"/>
    </location>
</feature>
<evidence type="ECO:0000256" key="4">
    <source>
        <dbReference type="ARBA" id="ARBA00018672"/>
    </source>
</evidence>
<dbReference type="Pfam" id="PF00072">
    <property type="entry name" value="Response_reg"/>
    <property type="match status" value="1"/>
</dbReference>